<dbReference type="EMBL" id="LAZR01022439">
    <property type="protein sequence ID" value="KKL81868.1"/>
    <property type="molecule type" value="Genomic_DNA"/>
</dbReference>
<feature type="domain" description="B box-type" evidence="1">
    <location>
        <begin position="9"/>
        <end position="48"/>
    </location>
</feature>
<dbReference type="GO" id="GO:0008270">
    <property type="term" value="F:zinc ion binding"/>
    <property type="evidence" value="ECO:0007669"/>
    <property type="project" value="InterPro"/>
</dbReference>
<sequence length="117" mass="13403">IEMKKIIEQEVAVCDVCKSDKNIFNRCIQCGKDLCFKCIKTHGVKYNHGVNFGGTGDGCYCLSCDSMLRKLGTDKLHNAFITVHFLREEADNWYKSFKIRSNKAKEILKIASKELLY</sequence>
<dbReference type="InterPro" id="IPR000315">
    <property type="entry name" value="Znf_B-box"/>
</dbReference>
<protein>
    <recommendedName>
        <fullName evidence="1">B box-type domain-containing protein</fullName>
    </recommendedName>
</protein>
<reference evidence="2" key="1">
    <citation type="journal article" date="2015" name="Nature">
        <title>Complex archaea that bridge the gap between prokaryotes and eukaryotes.</title>
        <authorList>
            <person name="Spang A."/>
            <person name="Saw J.H."/>
            <person name="Jorgensen S.L."/>
            <person name="Zaremba-Niedzwiedzka K."/>
            <person name="Martijn J."/>
            <person name="Lind A.E."/>
            <person name="van Eijk R."/>
            <person name="Schleper C."/>
            <person name="Guy L."/>
            <person name="Ettema T.J."/>
        </authorList>
    </citation>
    <scope>NUCLEOTIDE SEQUENCE</scope>
</reference>
<evidence type="ECO:0000259" key="1">
    <source>
        <dbReference type="PROSITE" id="PS50119"/>
    </source>
</evidence>
<organism evidence="2">
    <name type="scientific">marine sediment metagenome</name>
    <dbReference type="NCBI Taxonomy" id="412755"/>
    <lineage>
        <taxon>unclassified sequences</taxon>
        <taxon>metagenomes</taxon>
        <taxon>ecological metagenomes</taxon>
    </lineage>
</organism>
<evidence type="ECO:0000313" key="2">
    <source>
        <dbReference type="EMBL" id="KKL81868.1"/>
    </source>
</evidence>
<dbReference type="PROSITE" id="PS50119">
    <property type="entry name" value="ZF_BBOX"/>
    <property type="match status" value="1"/>
</dbReference>
<feature type="non-terminal residue" evidence="2">
    <location>
        <position position="1"/>
    </location>
</feature>
<dbReference type="AlphaFoldDB" id="A0A0F9F6H7"/>
<gene>
    <name evidence="2" type="ORF">LCGC14_1990440</name>
</gene>
<dbReference type="SUPFAM" id="SSF57850">
    <property type="entry name" value="RING/U-box"/>
    <property type="match status" value="1"/>
</dbReference>
<proteinExistence type="predicted"/>
<comment type="caution">
    <text evidence="2">The sequence shown here is derived from an EMBL/GenBank/DDBJ whole genome shotgun (WGS) entry which is preliminary data.</text>
</comment>
<accession>A0A0F9F6H7</accession>
<name>A0A0F9F6H7_9ZZZZ</name>